<dbReference type="RefSeq" id="WP_110290232.1">
    <property type="nucleotide sequence ID" value="NZ_QICS01000001.1"/>
</dbReference>
<evidence type="ECO:0000313" key="3">
    <source>
        <dbReference type="Proteomes" id="UP000247523"/>
    </source>
</evidence>
<dbReference type="Pfam" id="PF14501">
    <property type="entry name" value="HATPase_c_5"/>
    <property type="match status" value="1"/>
</dbReference>
<gene>
    <name evidence="2" type="ORF">C8E03_101552</name>
</gene>
<protein>
    <submittedName>
        <fullName evidence="2">GHKL domain-containing protein</fullName>
    </submittedName>
</protein>
<feature type="domain" description="Sensor histidine kinase NatK-like C-terminal" evidence="1">
    <location>
        <begin position="4"/>
        <end position="65"/>
    </location>
</feature>
<accession>A0A318ESH7</accession>
<comment type="caution">
    <text evidence="2">The sequence shown here is derived from an EMBL/GenBank/DDBJ whole genome shotgun (WGS) entry which is preliminary data.</text>
</comment>
<name>A0A318ESH7_9FIRM</name>
<sequence>MDYMQDIMNRKNSPVIRNGKLVTSKSDSDNHGLGMSIVLDMVRQNRGDMNYIFSGDVFKVTILLPKSEGNLKST</sequence>
<organism evidence="2 3">
    <name type="scientific">Lachnotalea glycerini</name>
    <dbReference type="NCBI Taxonomy" id="1763509"/>
    <lineage>
        <taxon>Bacteria</taxon>
        <taxon>Bacillati</taxon>
        <taxon>Bacillota</taxon>
        <taxon>Clostridia</taxon>
        <taxon>Lachnospirales</taxon>
        <taxon>Lachnospiraceae</taxon>
        <taxon>Lachnotalea</taxon>
    </lineage>
</organism>
<proteinExistence type="predicted"/>
<dbReference type="AlphaFoldDB" id="A0A318ESH7"/>
<dbReference type="InterPro" id="IPR032834">
    <property type="entry name" value="NatK-like_C"/>
</dbReference>
<reference evidence="2 3" key="1">
    <citation type="submission" date="2018-05" db="EMBL/GenBank/DDBJ databases">
        <title>Genomic Encyclopedia of Type Strains, Phase IV (KMG-IV): sequencing the most valuable type-strain genomes for metagenomic binning, comparative biology and taxonomic classification.</title>
        <authorList>
            <person name="Goeker M."/>
        </authorList>
    </citation>
    <scope>NUCLEOTIDE SEQUENCE [LARGE SCALE GENOMIC DNA]</scope>
    <source>
        <strain evidence="2 3">DSM 28816</strain>
    </source>
</reference>
<dbReference type="EMBL" id="QICS01000001">
    <property type="protein sequence ID" value="PXV95921.1"/>
    <property type="molecule type" value="Genomic_DNA"/>
</dbReference>
<evidence type="ECO:0000259" key="1">
    <source>
        <dbReference type="Pfam" id="PF14501"/>
    </source>
</evidence>
<dbReference type="Proteomes" id="UP000247523">
    <property type="component" value="Unassembled WGS sequence"/>
</dbReference>
<evidence type="ECO:0000313" key="2">
    <source>
        <dbReference type="EMBL" id="PXV95921.1"/>
    </source>
</evidence>